<dbReference type="CDD" id="cd07989">
    <property type="entry name" value="LPLAT_AGPAT-like"/>
    <property type="match status" value="1"/>
</dbReference>
<dbReference type="GO" id="GO:0006654">
    <property type="term" value="P:phosphatidic acid biosynthetic process"/>
    <property type="evidence" value="ECO:0007669"/>
    <property type="project" value="TreeGrafter"/>
</dbReference>
<sequence length="246" mass="26783">MFRVFFPSVLFYAQAAAHIGSAAYQARRGRLTNARLVQGSHALRRSLEAVGVRFEISGVEDADWTGGPYVFAANHMSALETQILPSILSSVAPCTFVVKSSLLRYPVFGPVLKGFDPIVVDRVDPRADLRQVLSEGGKRLAAGMSVIVFPQAHRTVAFDRKGFNTIGVRLARAAGVPIVPIALQTSAWSEGRWLQDIGWIVPKRPVRFAVGAPITIDADSRGAQEQVVEFIESRLSAWDDAASQSH</sequence>
<dbReference type="OrthoDB" id="5290997at2"/>
<dbReference type="PANTHER" id="PTHR10434">
    <property type="entry name" value="1-ACYL-SN-GLYCEROL-3-PHOSPHATE ACYLTRANSFERASE"/>
    <property type="match status" value="1"/>
</dbReference>
<dbReference type="GO" id="GO:0003841">
    <property type="term" value="F:1-acylglycerol-3-phosphate O-acyltransferase activity"/>
    <property type="evidence" value="ECO:0007669"/>
    <property type="project" value="TreeGrafter"/>
</dbReference>
<dbReference type="InterPro" id="IPR002123">
    <property type="entry name" value="Plipid/glycerol_acylTrfase"/>
</dbReference>
<dbReference type="SMART" id="SM00563">
    <property type="entry name" value="PlsC"/>
    <property type="match status" value="1"/>
</dbReference>
<comment type="pathway">
    <text evidence="1">Lipid metabolism.</text>
</comment>
<evidence type="ECO:0000256" key="2">
    <source>
        <dbReference type="ARBA" id="ARBA00022679"/>
    </source>
</evidence>
<dbReference type="AlphaFoldDB" id="A0A8G2EW63"/>
<gene>
    <name evidence="5" type="ORF">SAMN05660686_03494</name>
</gene>
<name>A0A8G2EW63_9PROT</name>
<keyword evidence="6" id="KW-1185">Reference proteome</keyword>
<comment type="caution">
    <text evidence="5">The sequence shown here is derived from an EMBL/GenBank/DDBJ whole genome shotgun (WGS) entry which is preliminary data.</text>
</comment>
<keyword evidence="3 5" id="KW-0012">Acyltransferase</keyword>
<dbReference type="RefSeq" id="WP_139189377.1">
    <property type="nucleotide sequence ID" value="NZ_FNBW01000011.1"/>
</dbReference>
<dbReference type="Pfam" id="PF01553">
    <property type="entry name" value="Acyltransferase"/>
    <property type="match status" value="1"/>
</dbReference>
<evidence type="ECO:0000256" key="1">
    <source>
        <dbReference type="ARBA" id="ARBA00005189"/>
    </source>
</evidence>
<evidence type="ECO:0000256" key="3">
    <source>
        <dbReference type="ARBA" id="ARBA00023315"/>
    </source>
</evidence>
<evidence type="ECO:0000313" key="5">
    <source>
        <dbReference type="EMBL" id="SDG14565.1"/>
    </source>
</evidence>
<evidence type="ECO:0000313" key="6">
    <source>
        <dbReference type="Proteomes" id="UP000198615"/>
    </source>
</evidence>
<organism evidence="5 6">
    <name type="scientific">Thalassobaculum litoreum DSM 18839</name>
    <dbReference type="NCBI Taxonomy" id="1123362"/>
    <lineage>
        <taxon>Bacteria</taxon>
        <taxon>Pseudomonadati</taxon>
        <taxon>Pseudomonadota</taxon>
        <taxon>Alphaproteobacteria</taxon>
        <taxon>Rhodospirillales</taxon>
        <taxon>Thalassobaculaceae</taxon>
        <taxon>Thalassobaculum</taxon>
    </lineage>
</organism>
<keyword evidence="2 5" id="KW-0808">Transferase</keyword>
<dbReference type="PANTHER" id="PTHR10434:SF40">
    <property type="entry name" value="1-ACYL-SN-GLYCEROL-3-PHOSPHATE ACYLTRANSFERASE"/>
    <property type="match status" value="1"/>
</dbReference>
<protein>
    <submittedName>
        <fullName evidence="5">1-acyl-sn-glycerol-3-phosphate acyltransferase</fullName>
    </submittedName>
</protein>
<proteinExistence type="predicted"/>
<evidence type="ECO:0000259" key="4">
    <source>
        <dbReference type="SMART" id="SM00563"/>
    </source>
</evidence>
<dbReference type="Proteomes" id="UP000198615">
    <property type="component" value="Unassembled WGS sequence"/>
</dbReference>
<reference evidence="5 6" key="1">
    <citation type="submission" date="2016-10" db="EMBL/GenBank/DDBJ databases">
        <authorList>
            <person name="Varghese N."/>
            <person name="Submissions S."/>
        </authorList>
    </citation>
    <scope>NUCLEOTIDE SEQUENCE [LARGE SCALE GENOMIC DNA]</scope>
    <source>
        <strain evidence="5 6">DSM 18839</strain>
    </source>
</reference>
<feature type="domain" description="Phospholipid/glycerol acyltransferase" evidence="4">
    <location>
        <begin position="69"/>
        <end position="186"/>
    </location>
</feature>
<accession>A0A8G2EW63</accession>
<dbReference type="EMBL" id="FNBW01000011">
    <property type="protein sequence ID" value="SDG14565.1"/>
    <property type="molecule type" value="Genomic_DNA"/>
</dbReference>
<dbReference type="SUPFAM" id="SSF69593">
    <property type="entry name" value="Glycerol-3-phosphate (1)-acyltransferase"/>
    <property type="match status" value="1"/>
</dbReference>